<dbReference type="NCBIfam" id="TIGR00310">
    <property type="entry name" value="ZPR1_znf"/>
    <property type="match status" value="2"/>
</dbReference>
<dbReference type="GeneID" id="7840383"/>
<organism evidence="6 7">
    <name type="scientific">Tetrahymena thermophila (strain SB210)</name>
    <dbReference type="NCBI Taxonomy" id="312017"/>
    <lineage>
        <taxon>Eukaryota</taxon>
        <taxon>Sar</taxon>
        <taxon>Alveolata</taxon>
        <taxon>Ciliophora</taxon>
        <taxon>Intramacronucleata</taxon>
        <taxon>Oligohymenophorea</taxon>
        <taxon>Hymenostomatida</taxon>
        <taxon>Tetrahymenina</taxon>
        <taxon>Tetrahymenidae</taxon>
        <taxon>Tetrahymena</taxon>
    </lineage>
</organism>
<keyword evidence="2" id="KW-0479">Metal-binding</keyword>
<comment type="similarity">
    <text evidence="1">Belongs to the ZPR1 family.</text>
</comment>
<proteinExistence type="inferred from homology"/>
<dbReference type="Pfam" id="PF03367">
    <property type="entry name" value="Zn_ribbon_ZPR1"/>
    <property type="match status" value="2"/>
</dbReference>
<evidence type="ECO:0000259" key="5">
    <source>
        <dbReference type="SMART" id="SM00709"/>
    </source>
</evidence>
<dbReference type="PANTHER" id="PTHR10876:SF0">
    <property type="entry name" value="ZINC FINGER PROTEIN ZPR1"/>
    <property type="match status" value="1"/>
</dbReference>
<protein>
    <submittedName>
        <fullName evidence="6">ZPR1 zinc-finger protein</fullName>
    </submittedName>
</protein>
<evidence type="ECO:0000256" key="2">
    <source>
        <dbReference type="ARBA" id="ARBA00022723"/>
    </source>
</evidence>
<keyword evidence="4" id="KW-0862">Zinc</keyword>
<gene>
    <name evidence="6" type="ORF">TTHERM_00723540</name>
</gene>
<feature type="domain" description="Zinc finger ZPR1-type" evidence="5">
    <location>
        <begin position="260"/>
        <end position="419"/>
    </location>
</feature>
<dbReference type="FunCoup" id="I7MFS0">
    <property type="interactions" value="489"/>
</dbReference>
<dbReference type="GO" id="GO:0008270">
    <property type="term" value="F:zinc ion binding"/>
    <property type="evidence" value="ECO:0007669"/>
    <property type="project" value="UniProtKB-KW"/>
</dbReference>
<dbReference type="Gene3D" id="2.60.120.1040">
    <property type="entry name" value="ZPR1, A/B domain"/>
    <property type="match status" value="2"/>
</dbReference>
<dbReference type="SMART" id="SM00709">
    <property type="entry name" value="Zpr1"/>
    <property type="match status" value="2"/>
</dbReference>
<sequence length="476" mass="54846">MADQVYQNIDATQEPIIMESVCVNCEENGETTMMLTKIPMFKEVILISFYCKNCGFKNTEVTFGGKINDYATKINLKVVNFNDFKRDCVKSEHCTIKIPELDFEIPSSRKGSVNTIEGFLMNTIEDLQSDQEERKEKQPEIYEKIEKFIQKIQDLIDGKCFPFHFVFEDPSGNSFIKNPYAPNQDHNMHIERLPRTVEQLEAMGYSAENAKQFVEENNKKLEQENQEHTANRIVHLDAHRVDFSKPLTEDVKGESLIFKVPCHSCGLDGEQKMCTTSIPYFKELIVMSFLCQFCGTKSTEVKPGGEISKQGKIITLHIKSVDDLKRDLFKSETCSLIIPEIELELEYGTLGGVYTTVEGLLEKIEDNLLENNPFAGDSADPSFKKKLEEIFAYLERARDMKEKCTIILKDLLDNSFIQNPFYPEHDPDVKVELFDRNHEENDILGLNDMKVENYGEKHYEETEAQQEEQKANCQYL</sequence>
<dbReference type="InParanoid" id="I7MFS0"/>
<dbReference type="Gene3D" id="2.20.25.420">
    <property type="entry name" value="ZPR1, zinc finger domain"/>
    <property type="match status" value="2"/>
</dbReference>
<dbReference type="EMBL" id="GG662432">
    <property type="protein sequence ID" value="EAR84169.2"/>
    <property type="molecule type" value="Genomic_DNA"/>
</dbReference>
<dbReference type="FunFam" id="2.60.120.1040:FF:000006">
    <property type="entry name" value="Zinc finger protein zpr1"/>
    <property type="match status" value="1"/>
</dbReference>
<dbReference type="AlphaFoldDB" id="I7MFS0"/>
<evidence type="ECO:0000256" key="1">
    <source>
        <dbReference type="ARBA" id="ARBA00008354"/>
    </source>
</evidence>
<dbReference type="InterPro" id="IPR042451">
    <property type="entry name" value="ZPR1_A/B_dom"/>
</dbReference>
<dbReference type="InterPro" id="IPR004457">
    <property type="entry name" value="Znf_ZPR1"/>
</dbReference>
<reference evidence="7" key="1">
    <citation type="journal article" date="2006" name="PLoS Biol.">
        <title>Macronuclear genome sequence of the ciliate Tetrahymena thermophila, a model eukaryote.</title>
        <authorList>
            <person name="Eisen J.A."/>
            <person name="Coyne R.S."/>
            <person name="Wu M."/>
            <person name="Wu D."/>
            <person name="Thiagarajan M."/>
            <person name="Wortman J.R."/>
            <person name="Badger J.H."/>
            <person name="Ren Q."/>
            <person name="Amedeo P."/>
            <person name="Jones K.M."/>
            <person name="Tallon L.J."/>
            <person name="Delcher A.L."/>
            <person name="Salzberg S.L."/>
            <person name="Silva J.C."/>
            <person name="Haas B.J."/>
            <person name="Majoros W.H."/>
            <person name="Farzad M."/>
            <person name="Carlton J.M."/>
            <person name="Smith R.K. Jr."/>
            <person name="Garg J."/>
            <person name="Pearlman R.E."/>
            <person name="Karrer K.M."/>
            <person name="Sun L."/>
            <person name="Manning G."/>
            <person name="Elde N.C."/>
            <person name="Turkewitz A.P."/>
            <person name="Asai D.J."/>
            <person name="Wilkes D.E."/>
            <person name="Wang Y."/>
            <person name="Cai H."/>
            <person name="Collins K."/>
            <person name="Stewart B.A."/>
            <person name="Lee S.R."/>
            <person name="Wilamowska K."/>
            <person name="Weinberg Z."/>
            <person name="Ruzzo W.L."/>
            <person name="Wloga D."/>
            <person name="Gaertig J."/>
            <person name="Frankel J."/>
            <person name="Tsao C.-C."/>
            <person name="Gorovsky M.A."/>
            <person name="Keeling P.J."/>
            <person name="Waller R.F."/>
            <person name="Patron N.J."/>
            <person name="Cherry J.M."/>
            <person name="Stover N.A."/>
            <person name="Krieger C.J."/>
            <person name="del Toro C."/>
            <person name="Ryder H.F."/>
            <person name="Williamson S.C."/>
            <person name="Barbeau R.A."/>
            <person name="Hamilton E.P."/>
            <person name="Orias E."/>
        </authorList>
    </citation>
    <scope>NUCLEOTIDE SEQUENCE [LARGE SCALE GENOMIC DNA]</scope>
    <source>
        <strain evidence="7">SB210</strain>
    </source>
</reference>
<dbReference type="FunFam" id="2.60.120.1040:FF:000003">
    <property type="entry name" value="Zinc finger protein zpr1"/>
    <property type="match status" value="1"/>
</dbReference>
<dbReference type="Proteomes" id="UP000009168">
    <property type="component" value="Unassembled WGS sequence"/>
</dbReference>
<dbReference type="InterPro" id="IPR042452">
    <property type="entry name" value="ZPR1_Znf1/2"/>
</dbReference>
<dbReference type="RefSeq" id="XP_001031832.2">
    <property type="nucleotide sequence ID" value="XM_001031832.3"/>
</dbReference>
<dbReference type="OMA" id="FREVVIM"/>
<dbReference type="InterPro" id="IPR040141">
    <property type="entry name" value="ZPR1"/>
</dbReference>
<evidence type="ECO:0000256" key="4">
    <source>
        <dbReference type="ARBA" id="ARBA00022833"/>
    </source>
</evidence>
<dbReference type="FunFam" id="2.20.25.420:FF:000001">
    <property type="entry name" value="Zinc finger protein ZPR1"/>
    <property type="match status" value="1"/>
</dbReference>
<feature type="domain" description="Zinc finger ZPR1-type" evidence="5">
    <location>
        <begin position="20"/>
        <end position="178"/>
    </location>
</feature>
<keyword evidence="3 6" id="KW-0863">Zinc-finger</keyword>
<dbReference type="KEGG" id="tet:TTHERM_00723540"/>
<dbReference type="PANTHER" id="PTHR10876">
    <property type="entry name" value="ZINC FINGER PROTEIN ZPR1"/>
    <property type="match status" value="1"/>
</dbReference>
<dbReference type="STRING" id="312017.I7MFS0"/>
<dbReference type="OrthoDB" id="308464at2759"/>
<dbReference type="InterPro" id="IPR056180">
    <property type="entry name" value="ZPR1_jr_dom"/>
</dbReference>
<dbReference type="GO" id="GO:0005634">
    <property type="term" value="C:nucleus"/>
    <property type="evidence" value="ECO:0007669"/>
    <property type="project" value="TreeGrafter"/>
</dbReference>
<dbReference type="Pfam" id="PF22794">
    <property type="entry name" value="jr-ZPR1"/>
    <property type="match status" value="2"/>
</dbReference>
<evidence type="ECO:0000256" key="3">
    <source>
        <dbReference type="ARBA" id="ARBA00022771"/>
    </source>
</evidence>
<name>I7MFS0_TETTS</name>
<evidence type="ECO:0000313" key="7">
    <source>
        <dbReference type="Proteomes" id="UP000009168"/>
    </source>
</evidence>
<accession>I7MFS0</accession>
<evidence type="ECO:0000313" key="6">
    <source>
        <dbReference type="EMBL" id="EAR84169.2"/>
    </source>
</evidence>
<dbReference type="HOGENOM" id="CLU_024138_5_0_1"/>
<keyword evidence="7" id="KW-1185">Reference proteome</keyword>
<dbReference type="eggNOG" id="KOG2703">
    <property type="taxonomic scope" value="Eukaryota"/>
</dbReference>